<evidence type="ECO:0000313" key="2">
    <source>
        <dbReference type="EMBL" id="MDG3004338.1"/>
    </source>
</evidence>
<keyword evidence="3" id="KW-1185">Reference proteome</keyword>
<name>A0ABT6F9S2_9BACT</name>
<evidence type="ECO:0008006" key="4">
    <source>
        <dbReference type="Google" id="ProtNLM"/>
    </source>
</evidence>
<protein>
    <recommendedName>
        <fullName evidence="4">Helicase XPB/Ssl2 N-terminal domain-containing protein</fullName>
    </recommendedName>
</protein>
<gene>
    <name evidence="2" type="ORF">PZE19_11175</name>
</gene>
<organism evidence="2 3">
    <name type="scientific">Paludisphaera mucosa</name>
    <dbReference type="NCBI Taxonomy" id="3030827"/>
    <lineage>
        <taxon>Bacteria</taxon>
        <taxon>Pseudomonadati</taxon>
        <taxon>Planctomycetota</taxon>
        <taxon>Planctomycetia</taxon>
        <taxon>Isosphaerales</taxon>
        <taxon>Isosphaeraceae</taxon>
        <taxon>Paludisphaera</taxon>
    </lineage>
</organism>
<sequence>MSAPTTPPPGVDEALGLVEQLDEALIHGFARLGDEHRDRLGALVGVFEGSPLGAAVAEAVAAVGRSEFVARSFLALASARVALLGAAYDALVAQAREALGRPSPPSEEPPPPPPGGSAALLASVQQWLSELAIAGLKHLEETSVAPFAATLENLQADPDLTGLAALLTGFSNELIRYAPTSKQPALPAFRWGDLWSAAMIRTHQAPGSSTFREAAGVLTPLGLDVQAHENFLCAVLYGLFDDGEPRTVRVPFSGYKVDALAGAEAWDLFGPVAGPILQALDGRKTLKIADAELRADGDLILRSPPGVAGGADPFAAADRLTALPPPPALFRHPVHIAEPVRLAAGHGLPIAWERLPDGSELTAEIVADAAELIGLLRFDRGGWRVQPLCAGTRKKYVISGEDLADRRKKLKNPALDVLKERSGRLLRKS</sequence>
<dbReference type="EMBL" id="JARRAG010000002">
    <property type="protein sequence ID" value="MDG3004338.1"/>
    <property type="molecule type" value="Genomic_DNA"/>
</dbReference>
<evidence type="ECO:0000313" key="3">
    <source>
        <dbReference type="Proteomes" id="UP001216907"/>
    </source>
</evidence>
<evidence type="ECO:0000256" key="1">
    <source>
        <dbReference type="SAM" id="MobiDB-lite"/>
    </source>
</evidence>
<reference evidence="2 3" key="1">
    <citation type="submission" date="2023-03" db="EMBL/GenBank/DDBJ databases">
        <title>Paludisphaera mucosa sp. nov. a novel planctomycete from northern fen.</title>
        <authorList>
            <person name="Ivanova A."/>
        </authorList>
    </citation>
    <scope>NUCLEOTIDE SEQUENCE [LARGE SCALE GENOMIC DNA]</scope>
    <source>
        <strain evidence="2 3">Pla2</strain>
    </source>
</reference>
<proteinExistence type="predicted"/>
<dbReference type="RefSeq" id="WP_277860696.1">
    <property type="nucleotide sequence ID" value="NZ_JARRAG010000002.1"/>
</dbReference>
<feature type="compositionally biased region" description="Pro residues" evidence="1">
    <location>
        <begin position="102"/>
        <end position="115"/>
    </location>
</feature>
<comment type="caution">
    <text evidence="2">The sequence shown here is derived from an EMBL/GenBank/DDBJ whole genome shotgun (WGS) entry which is preliminary data.</text>
</comment>
<feature type="region of interest" description="Disordered" evidence="1">
    <location>
        <begin position="99"/>
        <end position="118"/>
    </location>
</feature>
<dbReference type="Proteomes" id="UP001216907">
    <property type="component" value="Unassembled WGS sequence"/>
</dbReference>
<accession>A0ABT6F9S2</accession>